<evidence type="ECO:0000313" key="1">
    <source>
        <dbReference type="EMBL" id="KAF2463449.1"/>
    </source>
</evidence>
<proteinExistence type="predicted"/>
<dbReference type="EMBL" id="MU003550">
    <property type="protein sequence ID" value="KAF2463449.1"/>
    <property type="molecule type" value="Genomic_DNA"/>
</dbReference>
<keyword evidence="2" id="KW-1185">Reference proteome</keyword>
<dbReference type="Proteomes" id="UP000799755">
    <property type="component" value="Unassembled WGS sequence"/>
</dbReference>
<protein>
    <submittedName>
        <fullName evidence="1">Uncharacterized protein</fullName>
    </submittedName>
</protein>
<name>A0ACB6Q969_9PLEO</name>
<organism evidence="1 2">
    <name type="scientific">Lindgomyces ingoldianus</name>
    <dbReference type="NCBI Taxonomy" id="673940"/>
    <lineage>
        <taxon>Eukaryota</taxon>
        <taxon>Fungi</taxon>
        <taxon>Dikarya</taxon>
        <taxon>Ascomycota</taxon>
        <taxon>Pezizomycotina</taxon>
        <taxon>Dothideomycetes</taxon>
        <taxon>Pleosporomycetidae</taxon>
        <taxon>Pleosporales</taxon>
        <taxon>Lindgomycetaceae</taxon>
        <taxon>Lindgomyces</taxon>
    </lineage>
</organism>
<accession>A0ACB6Q969</accession>
<comment type="caution">
    <text evidence="1">The sequence shown here is derived from an EMBL/GenBank/DDBJ whole genome shotgun (WGS) entry which is preliminary data.</text>
</comment>
<evidence type="ECO:0000313" key="2">
    <source>
        <dbReference type="Proteomes" id="UP000799755"/>
    </source>
</evidence>
<gene>
    <name evidence="1" type="ORF">BDR25DRAFT_362802</name>
</gene>
<sequence>MQDKRLLSSICFSIPVGLQNKALLVTRLSAESCQTNKTFMIRFDVLFPHVLMPYSRTNLASYWLRMALGTISEAEEDAVSPHQAAYRATDISYQQSVFPSSLLVAFIEPFPDNIFSHSEWQDIFAAHNSPPLPTYCLIEYLLIEMSAFRRATMRRPSSKPTDKSTMETVFPLLEAACYVATCLKALNALGRLQIRSADNGVGPAELTPVTALHYDGESSLEHCFSNVVERFEASDGVFSFRFLSPWVLLNVNQTVPANFNTSRLREVLRDAARSCDVEWTVKNIIIIEDSGVAEGPYFLKSGILQAWRLYPDFLDSFQLPVIPDLWGSSKGVRFTILRSLSEDGLAKNVAVPSRLYFRPTREKPLAGIRVAIKDNIRLRGIVSGNMDQTKKRGAVIVGKTKLGAFASAEDPPLQWVDFPCSWTPRTNGYQQPLGSITGGTTCIVGYPIPCPCCVQWGAAPFGGMLPNCPQFDTIGLLARSVEYLQDMSKHSFAPVIKDVTEVFEPKMHFCEHRIRECSSEIVQKYPRTLLYNTDFWSPSPHTEEYQAIVDEFLKILEAFGISKAIFSMSERWEKNPPPEANGKTLDEQYSIKEYMIRTTNAISSVKITERNLIGPPMLLPTWKANGSSAAKLPRSKKKTRLQRCTCFASGLARMLWIQIPRLHLMQSCFYRRGKESHGYQSIAMATLLASPQLIIPSSRSSTIPFPCNGQNRIPPSLHNNCRRKRYLSNNDTAVHRFLTTGVGSDIINDREPSVPTRRFYSECGNSRNFLISPATFGVFRF</sequence>
<reference evidence="1" key="1">
    <citation type="journal article" date="2020" name="Stud. Mycol.">
        <title>101 Dothideomycetes genomes: a test case for predicting lifestyles and emergence of pathogens.</title>
        <authorList>
            <person name="Haridas S."/>
            <person name="Albert R."/>
            <person name="Binder M."/>
            <person name="Bloem J."/>
            <person name="Labutti K."/>
            <person name="Salamov A."/>
            <person name="Andreopoulos B."/>
            <person name="Baker S."/>
            <person name="Barry K."/>
            <person name="Bills G."/>
            <person name="Bluhm B."/>
            <person name="Cannon C."/>
            <person name="Castanera R."/>
            <person name="Culley D."/>
            <person name="Daum C."/>
            <person name="Ezra D."/>
            <person name="Gonzalez J."/>
            <person name="Henrissat B."/>
            <person name="Kuo A."/>
            <person name="Liang C."/>
            <person name="Lipzen A."/>
            <person name="Lutzoni F."/>
            <person name="Magnuson J."/>
            <person name="Mondo S."/>
            <person name="Nolan M."/>
            <person name="Ohm R."/>
            <person name="Pangilinan J."/>
            <person name="Park H.-J."/>
            <person name="Ramirez L."/>
            <person name="Alfaro M."/>
            <person name="Sun H."/>
            <person name="Tritt A."/>
            <person name="Yoshinaga Y."/>
            <person name="Zwiers L.-H."/>
            <person name="Turgeon B."/>
            <person name="Goodwin S."/>
            <person name="Spatafora J."/>
            <person name="Crous P."/>
            <person name="Grigoriev I."/>
        </authorList>
    </citation>
    <scope>NUCLEOTIDE SEQUENCE</scope>
    <source>
        <strain evidence="1">ATCC 200398</strain>
    </source>
</reference>